<feature type="region of interest" description="Disordered" evidence="1">
    <location>
        <begin position="269"/>
        <end position="299"/>
    </location>
</feature>
<evidence type="ECO:0008006" key="5">
    <source>
        <dbReference type="Google" id="ProtNLM"/>
    </source>
</evidence>
<gene>
    <name evidence="3" type="ORF">SPBR_06550</name>
</gene>
<evidence type="ECO:0000313" key="4">
    <source>
        <dbReference type="Proteomes" id="UP000031575"/>
    </source>
</evidence>
<evidence type="ECO:0000313" key="3">
    <source>
        <dbReference type="EMBL" id="KIH88868.1"/>
    </source>
</evidence>
<feature type="signal peptide" evidence="2">
    <location>
        <begin position="1"/>
        <end position="16"/>
    </location>
</feature>
<feature type="chain" id="PRO_5002160529" description="Extracellular membrane protein CFEM domain-containing protein" evidence="2">
    <location>
        <begin position="17"/>
        <end position="798"/>
    </location>
</feature>
<dbReference type="GeneID" id="63679727"/>
<sequence length="798" mass="82198">MSRLVLLAGAASLAAAYEFAIPANLLAGAHAFAAIDPNYQACGTVGDVVSYCASNLPGNAAVTDSASCYCCNYATFLAPAYSSCEDYIVSSAPGYTEDYSVVSIAQSLCLAVSKEGFRCGGVAATTTPPSTATRTGSGNTFPSSTSSFSGVVQTFGGSGGRGGGSATAQPPACTSFAALYESCDAKIRGFQTMDDVQAASCLCYINGKFTTALDDYISECGDWAKTADPAEYESYVAVESFCELFQGGSSSSNSGASATGGDVATFGGVGGSSGSASSSTPNANSSPSPTTTKAQHTVTVTPTPTAAKNAAAGPVQVVQAGSGLAAWLAVIQVHARQRVHGPVWVVAWSVGIQIGKELPHARGEAVLENGLAQTGHQRQLVPHIVHRQQVRGHRLLGCVVVHKRARNGRTGPAGLFAIGGPILGHTAPASISVRRALGGGRPTARTPTAVLDRAKVCGIALVLDVEHAVPRDGIPEPRRPCRPHAVEHVRAERHADHQVLGVADAHDVARLERRQQLRHGRHHAAVVRLGLAARQAANGNAGRVACQHGARAGAAHGHVEAALDDAEEVLALGDAVRRDAAIQPAHAALHGGLHALGVGRRGHQHVVQLHGNVGADAVLEGNRVLGRQQHRLAVVRRQEAHALFRNGGQLQQGHHLEAPAVGQQVVLPALECVRAADGIQDRLARLEAQVVGVVEAEAAGRVGELGGRQALERSLRGDGHEDGQLDGAMRQPEDGGTGPRGRAAGQQLKEAGETAETAETAAALADEVDAILRAASMANKASAGLSLWPLSTPKTPKP</sequence>
<reference evidence="3 4" key="1">
    <citation type="journal article" date="2014" name="BMC Genomics">
        <title>Comparative genomics of the major fungal agents of human and animal Sporotrichosis: Sporothrix schenckii and Sporothrix brasiliensis.</title>
        <authorList>
            <person name="Teixeira M.M."/>
            <person name="de Almeida L.G."/>
            <person name="Kubitschek-Barreira P."/>
            <person name="Alves F.L."/>
            <person name="Kioshima E.S."/>
            <person name="Abadio A.K."/>
            <person name="Fernandes L."/>
            <person name="Derengowski L.S."/>
            <person name="Ferreira K.S."/>
            <person name="Souza R.C."/>
            <person name="Ruiz J.C."/>
            <person name="de Andrade N.C."/>
            <person name="Paes H.C."/>
            <person name="Nicola A.M."/>
            <person name="Albuquerque P."/>
            <person name="Gerber A.L."/>
            <person name="Martins V.P."/>
            <person name="Peconick L.D."/>
            <person name="Neto A.V."/>
            <person name="Chaucanez C.B."/>
            <person name="Silva P.A."/>
            <person name="Cunha O.L."/>
            <person name="de Oliveira F.F."/>
            <person name="dos Santos T.C."/>
            <person name="Barros A.L."/>
            <person name="Soares M.A."/>
            <person name="de Oliveira L.M."/>
            <person name="Marini M.M."/>
            <person name="Villalobos-Duno H."/>
            <person name="Cunha M.M."/>
            <person name="de Hoog S."/>
            <person name="da Silveira J.F."/>
            <person name="Henrissat B."/>
            <person name="Nino-Vega G.A."/>
            <person name="Cisalpino P.S."/>
            <person name="Mora-Montes H.M."/>
            <person name="Almeida S.R."/>
            <person name="Stajich J.E."/>
            <person name="Lopes-Bezerra L.M."/>
            <person name="Vasconcelos A.T."/>
            <person name="Felipe M.S."/>
        </authorList>
    </citation>
    <scope>NUCLEOTIDE SEQUENCE [LARGE SCALE GENOMIC DNA]</scope>
    <source>
        <strain evidence="3 4">5110</strain>
    </source>
</reference>
<dbReference type="HOGENOM" id="CLU_352389_0_0_1"/>
<dbReference type="OrthoDB" id="4153189at2759"/>
<feature type="compositionally biased region" description="Basic and acidic residues" evidence="1">
    <location>
        <begin position="713"/>
        <end position="723"/>
    </location>
</feature>
<dbReference type="EMBL" id="AWTV01000009">
    <property type="protein sequence ID" value="KIH88868.1"/>
    <property type="molecule type" value="Genomic_DNA"/>
</dbReference>
<dbReference type="RefSeq" id="XP_040616878.1">
    <property type="nucleotide sequence ID" value="XM_040764806.1"/>
</dbReference>
<name>A0A0C2FCM0_9PEZI</name>
<dbReference type="VEuPathDB" id="FungiDB:SPBR_06550"/>
<evidence type="ECO:0000256" key="2">
    <source>
        <dbReference type="SAM" id="SignalP"/>
    </source>
</evidence>
<feature type="compositionally biased region" description="Low complexity" evidence="1">
    <location>
        <begin position="274"/>
        <end position="299"/>
    </location>
</feature>
<protein>
    <recommendedName>
        <fullName evidence="5">Extracellular membrane protein CFEM domain-containing protein</fullName>
    </recommendedName>
</protein>
<proteinExistence type="predicted"/>
<evidence type="ECO:0000256" key="1">
    <source>
        <dbReference type="SAM" id="MobiDB-lite"/>
    </source>
</evidence>
<dbReference type="Proteomes" id="UP000031575">
    <property type="component" value="Unassembled WGS sequence"/>
</dbReference>
<accession>A0A0C2FCM0</accession>
<keyword evidence="2" id="KW-0732">Signal</keyword>
<organism evidence="3 4">
    <name type="scientific">Sporothrix brasiliensis 5110</name>
    <dbReference type="NCBI Taxonomy" id="1398154"/>
    <lineage>
        <taxon>Eukaryota</taxon>
        <taxon>Fungi</taxon>
        <taxon>Dikarya</taxon>
        <taxon>Ascomycota</taxon>
        <taxon>Pezizomycotina</taxon>
        <taxon>Sordariomycetes</taxon>
        <taxon>Sordariomycetidae</taxon>
        <taxon>Ophiostomatales</taxon>
        <taxon>Ophiostomataceae</taxon>
        <taxon>Sporothrix</taxon>
    </lineage>
</organism>
<feature type="region of interest" description="Disordered" evidence="1">
    <location>
        <begin position="713"/>
        <end position="759"/>
    </location>
</feature>
<comment type="caution">
    <text evidence="3">The sequence shown here is derived from an EMBL/GenBank/DDBJ whole genome shotgun (WGS) entry which is preliminary data.</text>
</comment>
<dbReference type="AlphaFoldDB" id="A0A0C2FCM0"/>
<keyword evidence="4" id="KW-1185">Reference proteome</keyword>